<evidence type="ECO:0000256" key="1">
    <source>
        <dbReference type="SAM" id="SignalP"/>
    </source>
</evidence>
<gene>
    <name evidence="2" type="ordered locus">Fisuc_2282</name>
    <name evidence="3" type="ordered locus">FSU_2829</name>
</gene>
<dbReference type="Proteomes" id="UP000000517">
    <property type="component" value="Chromosome"/>
</dbReference>
<dbReference type="OrthoDB" id="9771119at2"/>
<organism evidence="3 4">
    <name type="scientific">Fibrobacter succinogenes (strain ATCC 19169 / S85)</name>
    <dbReference type="NCBI Taxonomy" id="59374"/>
    <lineage>
        <taxon>Bacteria</taxon>
        <taxon>Pseudomonadati</taxon>
        <taxon>Fibrobacterota</taxon>
        <taxon>Fibrobacteria</taxon>
        <taxon>Fibrobacterales</taxon>
        <taxon>Fibrobacteraceae</taxon>
        <taxon>Fibrobacter</taxon>
    </lineage>
</organism>
<feature type="signal peptide" evidence="1">
    <location>
        <begin position="1"/>
        <end position="25"/>
    </location>
</feature>
<proteinExistence type="predicted"/>
<evidence type="ECO:0000313" key="5">
    <source>
        <dbReference type="Proteomes" id="UP000001497"/>
    </source>
</evidence>
<sequence>MKNVCKKWTSFFGLFCVLWSFLFTACSSVSDSDGEFVLPPDKNHLIVHKIFPNDRAKNDSAAANLARGIMLVVHPNASYQLSFDIDPDYPAPELQLFRSFSINDNEGRVGFRKVRTLSPTVVGNRYVYSFDCVENKMSVWFTSLGVDGDYYKGKVSNISYTGVGAYNDHLSINLIVVGSMEKTLDGMDVDELSRYMLQMFREKYYGITIDTLYVRYADRHPVLGAFYPASQPWVAGLSSEDVFVSELTGWPEDNLRTALNIIFVHSINENNIMGFARLFSGVLGAGKESSVVIGEHVRKDYEIELLSSYNITMTAIHETGHFFGLRHTSVTRRDLNQYVEYEDGTKVMIGDYSNIEDGLTDTPFCENVLRNGYYKNSVDEELEGFPAGIYVKESRESLAKSNPASIEACADLDNIMFPVTVDDYENATFTEQQMEIIRSSLMIFPH</sequence>
<protein>
    <submittedName>
        <fullName evidence="3">Putative lipoprotein</fullName>
    </submittedName>
</protein>
<keyword evidence="5" id="KW-1185">Reference proteome</keyword>
<reference evidence="2 5" key="1">
    <citation type="submission" date="2009-10" db="EMBL/GenBank/DDBJ databases">
        <title>Complete sequence of Fibrobacter succinogenes subsp. succinogenes S85.</title>
        <authorList>
            <consortium name="US DOE Joint Genome Institute"/>
            <person name="Lucas S."/>
            <person name="Copeland A."/>
            <person name="Lapidus A."/>
            <person name="Glavina del Rio T."/>
            <person name="Tice H."/>
            <person name="Bruce D."/>
            <person name="Goodwin L."/>
            <person name="Pitluck S."/>
            <person name="Chertkov O."/>
            <person name="Detter J.C."/>
            <person name="Han C."/>
            <person name="Tapia R."/>
            <person name="Larimer F."/>
            <person name="Land M."/>
            <person name="Hauser L."/>
            <person name="Kyrpides N."/>
            <person name="Mikhailova N."/>
            <person name="Weimer P.J."/>
            <person name="Stevenson D.M."/>
            <person name="Boyum J."/>
            <person name="Brumm P.I."/>
            <person name="Mead D."/>
        </authorList>
    </citation>
    <scope>NUCLEOTIDE SEQUENCE [LARGE SCALE GENOMIC DNA]</scope>
    <source>
        <strain evidence="5">ATCC 19169 / S85</strain>
        <strain evidence="2">S85</strain>
    </source>
</reference>
<dbReference type="HOGENOM" id="CLU_613568_0_0_0"/>
<dbReference type="PATRIC" id="fig|59374.8.peg.2709"/>
<dbReference type="Proteomes" id="UP000001497">
    <property type="component" value="Chromosome"/>
</dbReference>
<accession>C9RKS0</accession>
<evidence type="ECO:0000313" key="3">
    <source>
        <dbReference type="EMBL" id="ADL25556.1"/>
    </source>
</evidence>
<dbReference type="SUPFAM" id="SSF55486">
    <property type="entry name" value="Metalloproteases ('zincins'), catalytic domain"/>
    <property type="match status" value="1"/>
</dbReference>
<keyword evidence="1" id="KW-0732">Signal</keyword>
<evidence type="ECO:0000313" key="4">
    <source>
        <dbReference type="Proteomes" id="UP000000517"/>
    </source>
</evidence>
<dbReference type="EMBL" id="CP002158">
    <property type="protein sequence ID" value="ADL25556.1"/>
    <property type="molecule type" value="Genomic_DNA"/>
</dbReference>
<dbReference type="AlphaFoldDB" id="C9RKS0"/>
<dbReference type="PROSITE" id="PS51257">
    <property type="entry name" value="PROKAR_LIPOPROTEIN"/>
    <property type="match status" value="1"/>
</dbReference>
<evidence type="ECO:0000313" key="2">
    <source>
        <dbReference type="EMBL" id="ACX75868.1"/>
    </source>
</evidence>
<dbReference type="KEGG" id="fsu:Fisuc_2282"/>
<name>C9RKS0_FIBSS</name>
<dbReference type="EMBL" id="CP001792">
    <property type="protein sequence ID" value="ACX75868.1"/>
    <property type="molecule type" value="Genomic_DNA"/>
</dbReference>
<reference evidence="4" key="2">
    <citation type="submission" date="2010-08" db="EMBL/GenBank/DDBJ databases">
        <title>Complete sequence of Fibrobacter succinogenes subsp. succinogenes S85.</title>
        <authorList>
            <person name="Durkin A.S."/>
            <person name="Nelson K.E."/>
            <person name="Morrison M."/>
            <person name="Forsberg C.W."/>
            <person name="Wilson D.B."/>
            <person name="Russell J.B."/>
            <person name="Cann I.K.O."/>
            <person name="Mackie R.I."/>
            <person name="White B.A."/>
        </authorList>
    </citation>
    <scope>NUCLEOTIDE SEQUENCE [LARGE SCALE GENOMIC DNA]</scope>
    <source>
        <strain evidence="4">ATCC 19169 / S85</strain>
    </source>
</reference>
<dbReference type="Gene3D" id="3.40.390.10">
    <property type="entry name" value="Collagenase (Catalytic Domain)"/>
    <property type="match status" value="1"/>
</dbReference>
<keyword evidence="3" id="KW-0449">Lipoprotein</keyword>
<dbReference type="InterPro" id="IPR024079">
    <property type="entry name" value="MetalloPept_cat_dom_sf"/>
</dbReference>
<feature type="chain" id="PRO_5003000168" evidence="1">
    <location>
        <begin position="26"/>
        <end position="446"/>
    </location>
</feature>
<reference evidence="3" key="3">
    <citation type="submission" date="2010-08" db="EMBL/GenBank/DDBJ databases">
        <authorList>
            <person name="Durkin A.S."/>
            <person name="Nelson K.E."/>
            <person name="Morrison M."/>
            <person name="Forsberg C.W."/>
            <person name="Wilson D.B."/>
            <person name="Russell J.B."/>
            <person name="Cann I.K.O."/>
            <person name="Mackie R.I."/>
            <person name="White B.A."/>
        </authorList>
    </citation>
    <scope>NUCLEOTIDE SEQUENCE</scope>
    <source>
        <strain evidence="3">S85</strain>
    </source>
</reference>
<dbReference type="GO" id="GO:0008237">
    <property type="term" value="F:metallopeptidase activity"/>
    <property type="evidence" value="ECO:0007669"/>
    <property type="project" value="InterPro"/>
</dbReference>
<dbReference type="KEGG" id="fsc:FSU_2829"/>
<dbReference type="STRING" id="59374.FSU_2829"/>